<feature type="domain" description="PLD phosphodiesterase" evidence="7">
    <location>
        <begin position="181"/>
        <end position="208"/>
    </location>
</feature>
<dbReference type="PROSITE" id="PS50035">
    <property type="entry name" value="PLD"/>
    <property type="match status" value="1"/>
</dbReference>
<proteinExistence type="inferred from homology"/>
<keyword evidence="9" id="KW-1185">Reference proteome</keyword>
<name>A0A3S3QDG4_9ACAR</name>
<organism evidence="8 9">
    <name type="scientific">Dinothrombium tinctorium</name>
    <dbReference type="NCBI Taxonomy" id="1965070"/>
    <lineage>
        <taxon>Eukaryota</taxon>
        <taxon>Metazoa</taxon>
        <taxon>Ecdysozoa</taxon>
        <taxon>Arthropoda</taxon>
        <taxon>Chelicerata</taxon>
        <taxon>Arachnida</taxon>
        <taxon>Acari</taxon>
        <taxon>Acariformes</taxon>
        <taxon>Trombidiformes</taxon>
        <taxon>Prostigmata</taxon>
        <taxon>Anystina</taxon>
        <taxon>Parasitengona</taxon>
        <taxon>Trombidioidea</taxon>
        <taxon>Trombidiidae</taxon>
        <taxon>Dinothrombium</taxon>
    </lineage>
</organism>
<evidence type="ECO:0000259" key="7">
    <source>
        <dbReference type="PROSITE" id="PS50035"/>
    </source>
</evidence>
<dbReference type="SMART" id="SM00155">
    <property type="entry name" value="PLDc"/>
    <property type="match status" value="1"/>
</dbReference>
<keyword evidence="1 8" id="KW-0378">Hydrolase</keyword>
<protein>
    <recommendedName>
        <fullName evidence="5">Mitochondrial cardiolipin hydrolase</fullName>
    </recommendedName>
    <alternativeName>
        <fullName evidence="6">Mitochondrial phospholipase</fullName>
    </alternativeName>
</protein>
<dbReference type="SUPFAM" id="SSF56024">
    <property type="entry name" value="Phospholipase D/nuclease"/>
    <property type="match status" value="1"/>
</dbReference>
<dbReference type="InterPro" id="IPR025202">
    <property type="entry name" value="PLD-like_dom"/>
</dbReference>
<evidence type="ECO:0000256" key="5">
    <source>
        <dbReference type="ARBA" id="ARBA00040549"/>
    </source>
</evidence>
<dbReference type="STRING" id="1965070.A0A3S3QDG4"/>
<dbReference type="Pfam" id="PF13091">
    <property type="entry name" value="PLDc_2"/>
    <property type="match status" value="1"/>
</dbReference>
<dbReference type="Proteomes" id="UP000285301">
    <property type="component" value="Unassembled WGS sequence"/>
</dbReference>
<dbReference type="GO" id="GO:0016042">
    <property type="term" value="P:lipid catabolic process"/>
    <property type="evidence" value="ECO:0007669"/>
    <property type="project" value="UniProtKB-KW"/>
</dbReference>
<sequence>MKAAKFFAFAIEVVKGLIFAELFYLIRRHFEKSVEERNTAECDIERTTELNQQTATGDNNEEINKALFFPDLSFEVNDKLFSYRSPIVHLHRLNDKHSPDASSMRSPFRELVDVLESTKKSLDVCIYVFTSPQLANILMDAFDRKVVVRIIVDSREHEAFNSQISKLREKGISIRSNTYSLNCLMHNKFIIIDRKILITGSFNWTKGAILQNYDNLLITTQRQLIEQYQAEYDKLWDEFAPAEKNM</sequence>
<dbReference type="InterPro" id="IPR001736">
    <property type="entry name" value="PLipase_D/transphosphatidylase"/>
</dbReference>
<evidence type="ECO:0000256" key="2">
    <source>
        <dbReference type="ARBA" id="ARBA00022963"/>
    </source>
</evidence>
<accession>A0A3S3QDG4</accession>
<dbReference type="Gene3D" id="3.30.870.10">
    <property type="entry name" value="Endonuclease Chain A"/>
    <property type="match status" value="1"/>
</dbReference>
<reference evidence="8 9" key="1">
    <citation type="journal article" date="2018" name="Gigascience">
        <title>Genomes of trombidid mites reveal novel predicted allergens and laterally-transferred genes associated with secondary metabolism.</title>
        <authorList>
            <person name="Dong X."/>
            <person name="Chaisiri K."/>
            <person name="Xia D."/>
            <person name="Armstrong S.D."/>
            <person name="Fang Y."/>
            <person name="Donnelly M.J."/>
            <person name="Kadowaki T."/>
            <person name="McGarry J.W."/>
            <person name="Darby A.C."/>
            <person name="Makepeace B.L."/>
        </authorList>
    </citation>
    <scope>NUCLEOTIDE SEQUENCE [LARGE SCALE GENOMIC DNA]</scope>
    <source>
        <strain evidence="8">UoL-WK</strain>
    </source>
</reference>
<dbReference type="PANTHER" id="PTHR43856">
    <property type="entry name" value="CARDIOLIPIN HYDROLASE"/>
    <property type="match status" value="1"/>
</dbReference>
<dbReference type="InterPro" id="IPR051406">
    <property type="entry name" value="PLD_domain"/>
</dbReference>
<evidence type="ECO:0000256" key="1">
    <source>
        <dbReference type="ARBA" id="ARBA00022801"/>
    </source>
</evidence>
<evidence type="ECO:0000313" key="9">
    <source>
        <dbReference type="Proteomes" id="UP000285301"/>
    </source>
</evidence>
<comment type="caution">
    <text evidence="8">The sequence shown here is derived from an EMBL/GenBank/DDBJ whole genome shotgun (WGS) entry which is preliminary data.</text>
</comment>
<comment type="similarity">
    <text evidence="4">Belongs to the phospholipase D family. MitoPLD/Zucchini subfamily.</text>
</comment>
<evidence type="ECO:0000256" key="6">
    <source>
        <dbReference type="ARBA" id="ARBA00043167"/>
    </source>
</evidence>
<dbReference type="AlphaFoldDB" id="A0A3S3QDG4"/>
<evidence type="ECO:0000313" key="8">
    <source>
        <dbReference type="EMBL" id="RWS17998.1"/>
    </source>
</evidence>
<dbReference type="PANTHER" id="PTHR43856:SF1">
    <property type="entry name" value="MITOCHONDRIAL CARDIOLIPIN HYDROLASE"/>
    <property type="match status" value="1"/>
</dbReference>
<evidence type="ECO:0000256" key="4">
    <source>
        <dbReference type="ARBA" id="ARBA00038012"/>
    </source>
</evidence>
<keyword evidence="3" id="KW-0443">Lipid metabolism</keyword>
<dbReference type="OrthoDB" id="5205528at2759"/>
<evidence type="ECO:0000256" key="3">
    <source>
        <dbReference type="ARBA" id="ARBA00023098"/>
    </source>
</evidence>
<gene>
    <name evidence="8" type="ORF">B4U79_06511</name>
</gene>
<keyword evidence="2" id="KW-0442">Lipid degradation</keyword>
<dbReference type="EMBL" id="NCKU01000009">
    <property type="protein sequence ID" value="RWS17998.1"/>
    <property type="molecule type" value="Genomic_DNA"/>
</dbReference>
<dbReference type="GO" id="GO:0016891">
    <property type="term" value="F:RNA endonuclease activity producing 5'-phosphomonoesters, hydrolytic mechanism"/>
    <property type="evidence" value="ECO:0007669"/>
    <property type="project" value="TreeGrafter"/>
</dbReference>